<sequence>MGKFLVYAVEQMDKEDIKCRSARRVNGLLGFGEKNGSQQQSQLLGMNVIWAGSALKAADAELDWEGNAGGQTSWRGRLYRHLQESCGPVQRLKLLLRVQHANKQISREADKGIVGCVVRIPKA</sequence>
<reference evidence="1 2" key="1">
    <citation type="submission" date="2013-11" db="EMBL/GenBank/DDBJ databases">
        <title>The Damaraland mole rat (Fukomys damarensis) genome and evolution of African mole rats.</title>
        <authorList>
            <person name="Gladyshev V.N."/>
            <person name="Fang X."/>
        </authorList>
    </citation>
    <scope>NUCLEOTIDE SEQUENCE [LARGE SCALE GENOMIC DNA]</scope>
    <source>
        <tissue evidence="1">Liver</tissue>
    </source>
</reference>
<dbReference type="EMBL" id="KN124779">
    <property type="protein sequence ID" value="KFO20381.1"/>
    <property type="molecule type" value="Genomic_DNA"/>
</dbReference>
<name>A0A091DC37_FUKDA</name>
<evidence type="ECO:0000313" key="1">
    <source>
        <dbReference type="EMBL" id="KFO20381.1"/>
    </source>
</evidence>
<accession>A0A091DC37</accession>
<keyword evidence="2" id="KW-1185">Reference proteome</keyword>
<dbReference type="AlphaFoldDB" id="A0A091DC37"/>
<proteinExistence type="predicted"/>
<evidence type="ECO:0000313" key="2">
    <source>
        <dbReference type="Proteomes" id="UP000028990"/>
    </source>
</evidence>
<dbReference type="Proteomes" id="UP000028990">
    <property type="component" value="Unassembled WGS sequence"/>
</dbReference>
<gene>
    <name evidence="1" type="ORF">H920_18224</name>
</gene>
<organism evidence="1 2">
    <name type="scientific">Fukomys damarensis</name>
    <name type="common">Damaraland mole rat</name>
    <name type="synonym">Cryptomys damarensis</name>
    <dbReference type="NCBI Taxonomy" id="885580"/>
    <lineage>
        <taxon>Eukaryota</taxon>
        <taxon>Metazoa</taxon>
        <taxon>Chordata</taxon>
        <taxon>Craniata</taxon>
        <taxon>Vertebrata</taxon>
        <taxon>Euteleostomi</taxon>
        <taxon>Mammalia</taxon>
        <taxon>Eutheria</taxon>
        <taxon>Euarchontoglires</taxon>
        <taxon>Glires</taxon>
        <taxon>Rodentia</taxon>
        <taxon>Hystricomorpha</taxon>
        <taxon>Bathyergidae</taxon>
        <taxon>Fukomys</taxon>
    </lineage>
</organism>
<protein>
    <submittedName>
        <fullName evidence="1">Uncharacterized protein</fullName>
    </submittedName>
</protein>